<dbReference type="Proteomes" id="UP000494301">
    <property type="component" value="Unassembled WGS sequence"/>
</dbReference>
<reference evidence="1 2" key="1">
    <citation type="submission" date="2020-04" db="EMBL/GenBank/DDBJ databases">
        <authorList>
            <person name="Depoorter E."/>
        </authorList>
    </citation>
    <scope>NUCLEOTIDE SEQUENCE [LARGE SCALE GENOMIC DNA]</scope>
    <source>
        <strain evidence="1 2">BCC0217</strain>
    </source>
</reference>
<protein>
    <submittedName>
        <fullName evidence="1">Uncharacterized protein</fullName>
    </submittedName>
</protein>
<accession>A0A6J5JHS5</accession>
<organism evidence="1 2">
    <name type="scientific">Burkholderia aenigmatica</name>
    <dbReference type="NCBI Taxonomy" id="2015348"/>
    <lineage>
        <taxon>Bacteria</taxon>
        <taxon>Pseudomonadati</taxon>
        <taxon>Pseudomonadota</taxon>
        <taxon>Betaproteobacteria</taxon>
        <taxon>Burkholderiales</taxon>
        <taxon>Burkholderiaceae</taxon>
        <taxon>Burkholderia</taxon>
        <taxon>Burkholderia cepacia complex</taxon>
    </lineage>
</organism>
<evidence type="ECO:0000313" key="1">
    <source>
        <dbReference type="EMBL" id="CAB3971393.1"/>
    </source>
</evidence>
<gene>
    <name evidence="1" type="ORF">BLA3211_06431</name>
</gene>
<sequence>MRAARNVHHCSTTGMFCTISICGLDSVIPAARNCYSRQLPLAQGVKFDV</sequence>
<evidence type="ECO:0000313" key="2">
    <source>
        <dbReference type="Proteomes" id="UP000494301"/>
    </source>
</evidence>
<dbReference type="AlphaFoldDB" id="A0A6J5JHS5"/>
<name>A0A6J5JHS5_9BURK</name>
<dbReference type="EMBL" id="CABWIL020000028">
    <property type="protein sequence ID" value="CAB3971393.1"/>
    <property type="molecule type" value="Genomic_DNA"/>
</dbReference>
<proteinExistence type="predicted"/>